<dbReference type="EMBL" id="LGRX02017755">
    <property type="protein sequence ID" value="KAK3260394.1"/>
    <property type="molecule type" value="Genomic_DNA"/>
</dbReference>
<dbReference type="AlphaFoldDB" id="A0AAE0FIH7"/>
<accession>A0AAE0FIH7</accession>
<reference evidence="4 5" key="1">
    <citation type="journal article" date="2015" name="Genome Biol. Evol.">
        <title>Comparative Genomics of a Bacterivorous Green Alga Reveals Evolutionary Causalities and Consequences of Phago-Mixotrophic Mode of Nutrition.</title>
        <authorList>
            <person name="Burns J.A."/>
            <person name="Paasch A."/>
            <person name="Narechania A."/>
            <person name="Kim E."/>
        </authorList>
    </citation>
    <scope>NUCLEOTIDE SEQUENCE [LARGE SCALE GENOMIC DNA]</scope>
    <source>
        <strain evidence="4 5">PLY_AMNH</strain>
    </source>
</reference>
<feature type="domain" description="RIC1 C-terminal alpha solenoid region" evidence="3">
    <location>
        <begin position="270"/>
        <end position="376"/>
    </location>
</feature>
<evidence type="ECO:0000256" key="1">
    <source>
        <dbReference type="ARBA" id="ARBA00004370"/>
    </source>
</evidence>
<evidence type="ECO:0000256" key="2">
    <source>
        <dbReference type="ARBA" id="ARBA00023136"/>
    </source>
</evidence>
<name>A0AAE0FIH7_9CHLO</name>
<keyword evidence="5" id="KW-1185">Reference proteome</keyword>
<dbReference type="GO" id="GO:0006886">
    <property type="term" value="P:intracellular protein transport"/>
    <property type="evidence" value="ECO:0007669"/>
    <property type="project" value="InterPro"/>
</dbReference>
<feature type="domain" description="RIC1 C-terminal alpha solenoid region" evidence="3">
    <location>
        <begin position="152"/>
        <end position="209"/>
    </location>
</feature>
<evidence type="ECO:0000259" key="3">
    <source>
        <dbReference type="Pfam" id="PF07064"/>
    </source>
</evidence>
<dbReference type="InterPro" id="IPR009771">
    <property type="entry name" value="RIC1_C"/>
</dbReference>
<dbReference type="GO" id="GO:0034066">
    <property type="term" value="C:Ric1-Rgp1 guanyl-nucleotide exchange factor complex"/>
    <property type="evidence" value="ECO:0007669"/>
    <property type="project" value="InterPro"/>
</dbReference>
<dbReference type="InterPro" id="IPR040096">
    <property type="entry name" value="Ric1"/>
</dbReference>
<comment type="caution">
    <text evidence="4">The sequence shown here is derived from an EMBL/GenBank/DDBJ whole genome shotgun (WGS) entry which is preliminary data.</text>
</comment>
<dbReference type="PANTHER" id="PTHR22746:SF10">
    <property type="entry name" value="GUANINE NUCLEOTIDE EXCHANGE FACTOR SUBUNIT RIC1"/>
    <property type="match status" value="1"/>
</dbReference>
<keyword evidence="2" id="KW-0472">Membrane</keyword>
<evidence type="ECO:0000313" key="4">
    <source>
        <dbReference type="EMBL" id="KAK3260394.1"/>
    </source>
</evidence>
<protein>
    <recommendedName>
        <fullName evidence="3">RIC1 C-terminal alpha solenoid region domain-containing protein</fullName>
    </recommendedName>
</protein>
<dbReference type="Proteomes" id="UP001190700">
    <property type="component" value="Unassembled WGS sequence"/>
</dbReference>
<dbReference type="GO" id="GO:0005829">
    <property type="term" value="C:cytosol"/>
    <property type="evidence" value="ECO:0007669"/>
    <property type="project" value="TreeGrafter"/>
</dbReference>
<gene>
    <name evidence="4" type="ORF">CYMTET_30647</name>
</gene>
<organism evidence="4 5">
    <name type="scientific">Cymbomonas tetramitiformis</name>
    <dbReference type="NCBI Taxonomy" id="36881"/>
    <lineage>
        <taxon>Eukaryota</taxon>
        <taxon>Viridiplantae</taxon>
        <taxon>Chlorophyta</taxon>
        <taxon>Pyramimonadophyceae</taxon>
        <taxon>Pyramimonadales</taxon>
        <taxon>Pyramimonadaceae</taxon>
        <taxon>Cymbomonas</taxon>
    </lineage>
</organism>
<dbReference type="GO" id="GO:0042147">
    <property type="term" value="P:retrograde transport, endosome to Golgi"/>
    <property type="evidence" value="ECO:0007669"/>
    <property type="project" value="TreeGrafter"/>
</dbReference>
<comment type="subcellular location">
    <subcellularLocation>
        <location evidence="1">Membrane</location>
    </subcellularLocation>
</comment>
<dbReference type="Pfam" id="PF07064">
    <property type="entry name" value="RIC1"/>
    <property type="match status" value="2"/>
</dbReference>
<sequence length="558" mass="59817">MSGEQGAFEVQHCNCLVLLALPLSPFNPMPQPMAAVQAALLTGSACCGLPAGTVVEELPWWAYGHRGMQVWYPSSPPEASKNSIGGGGIRGCRASSTVAMDPELEFDKEVYPLGISPATCAIVGMAQRLVSSSSGTFNCFDPTLSTQPILPCLLRHMLQRGALAEALVLARSTADSTHFSHSLEWLLYSVLQAEVAASSLRRKRERAAMQAASAPASAVAGPADHAAAAEACAVPDAAAGETGAEPKPAGGAQDMGGAVAAVAAAAEGLERKMLGVVIWLLRHFPEFLEVVVSVARKTEEREWGELFEAAGRPSSLLEECFAKCQLRTAACYILVIDKLEGASTGQSQALRLLQAVLEARQYALGGELVRFLMRSGREFVAASVDDEVDHSSFKTFLRFGFTSTSPLERADMLQATVLRILSDHAGGLLSSLDLSSLVAFTRGTQFDLSAFLFNERLGLARLEDFPTALTTVHTLLAGGGERLAGRLEAEFLLAHMRAAGCTEWVVVLATLLQRKQLLLELFQDDRVLWRAYSRTLQGKAFSRLYSKLLAALESDMNV</sequence>
<evidence type="ECO:0000313" key="5">
    <source>
        <dbReference type="Proteomes" id="UP001190700"/>
    </source>
</evidence>
<dbReference type="PANTHER" id="PTHR22746">
    <property type="entry name" value="RAB6A-GEF COMPLEX PARTNER PROTEIN 1"/>
    <property type="match status" value="1"/>
</dbReference>
<proteinExistence type="predicted"/>
<dbReference type="GO" id="GO:0000139">
    <property type="term" value="C:Golgi membrane"/>
    <property type="evidence" value="ECO:0007669"/>
    <property type="project" value="TreeGrafter"/>
</dbReference>